<dbReference type="AlphaFoldDB" id="A0A2P2Q274"/>
<evidence type="ECO:0000313" key="1">
    <source>
        <dbReference type="EMBL" id="MBX61080.1"/>
    </source>
</evidence>
<name>A0A2P2Q274_RHIMU</name>
<proteinExistence type="predicted"/>
<reference evidence="1" key="1">
    <citation type="submission" date="2018-02" db="EMBL/GenBank/DDBJ databases">
        <title>Rhizophora mucronata_Transcriptome.</title>
        <authorList>
            <person name="Meera S.P."/>
            <person name="Sreeshan A."/>
            <person name="Augustine A."/>
        </authorList>
    </citation>
    <scope>NUCLEOTIDE SEQUENCE</scope>
    <source>
        <tissue evidence="1">Leaf</tissue>
    </source>
</reference>
<accession>A0A2P2Q274</accession>
<dbReference type="EMBL" id="GGEC01080596">
    <property type="protein sequence ID" value="MBX61080.1"/>
    <property type="molecule type" value="Transcribed_RNA"/>
</dbReference>
<organism evidence="1">
    <name type="scientific">Rhizophora mucronata</name>
    <name type="common">Asiatic mangrove</name>
    <dbReference type="NCBI Taxonomy" id="61149"/>
    <lineage>
        <taxon>Eukaryota</taxon>
        <taxon>Viridiplantae</taxon>
        <taxon>Streptophyta</taxon>
        <taxon>Embryophyta</taxon>
        <taxon>Tracheophyta</taxon>
        <taxon>Spermatophyta</taxon>
        <taxon>Magnoliopsida</taxon>
        <taxon>eudicotyledons</taxon>
        <taxon>Gunneridae</taxon>
        <taxon>Pentapetalae</taxon>
        <taxon>rosids</taxon>
        <taxon>fabids</taxon>
        <taxon>Malpighiales</taxon>
        <taxon>Rhizophoraceae</taxon>
        <taxon>Rhizophora</taxon>
    </lineage>
</organism>
<sequence length="27" mass="2942">MTSSTSFSQPEAFFSSKCRRLETGSAV</sequence>
<protein>
    <submittedName>
        <fullName evidence="1">Uncharacterized protein</fullName>
    </submittedName>
</protein>